<dbReference type="OrthoDB" id="197676at2759"/>
<sequence length="211" mass="23131">MKIQQRRIEELQRELQRLREPPQPDCQPDLFGADLCGRQGFAGQLLAQQQQHHQQQQQQQQQQSLAAALALGNDANNNHQLVGGGGAADRSGSSARTLAYCQGKQPSAKTINGFQPRSLQQASAFPSLLVPKAASSLPEQFVLTKQPPDYDEATKQLNKARQAQMLPLNNLMPAGSKQNRPRSIKSKDVDDVLEILIKNGGKSHLMGICAH</sequence>
<dbReference type="Proteomes" id="UP000821853">
    <property type="component" value="Unassembled WGS sequence"/>
</dbReference>
<proteinExistence type="predicted"/>
<keyword evidence="3" id="KW-1185">Reference proteome</keyword>
<organism evidence="2 3">
    <name type="scientific">Haemaphysalis longicornis</name>
    <name type="common">Bush tick</name>
    <dbReference type="NCBI Taxonomy" id="44386"/>
    <lineage>
        <taxon>Eukaryota</taxon>
        <taxon>Metazoa</taxon>
        <taxon>Ecdysozoa</taxon>
        <taxon>Arthropoda</taxon>
        <taxon>Chelicerata</taxon>
        <taxon>Arachnida</taxon>
        <taxon>Acari</taxon>
        <taxon>Parasitiformes</taxon>
        <taxon>Ixodida</taxon>
        <taxon>Ixodoidea</taxon>
        <taxon>Ixodidae</taxon>
        <taxon>Haemaphysalinae</taxon>
        <taxon>Haemaphysalis</taxon>
    </lineage>
</organism>
<name>A0A9J6FR27_HAELO</name>
<protein>
    <submittedName>
        <fullName evidence="2">Uncharacterized protein</fullName>
    </submittedName>
</protein>
<gene>
    <name evidence="2" type="ORF">HPB48_018303</name>
</gene>
<dbReference type="VEuPathDB" id="VectorBase:HLOH_043765"/>
<comment type="caution">
    <text evidence="2">The sequence shown here is derived from an EMBL/GenBank/DDBJ whole genome shotgun (WGS) entry which is preliminary data.</text>
</comment>
<dbReference type="AlphaFoldDB" id="A0A9J6FR27"/>
<reference evidence="2 3" key="1">
    <citation type="journal article" date="2020" name="Cell">
        <title>Large-Scale Comparative Analyses of Tick Genomes Elucidate Their Genetic Diversity and Vector Capacities.</title>
        <authorList>
            <consortium name="Tick Genome and Microbiome Consortium (TIGMIC)"/>
            <person name="Jia N."/>
            <person name="Wang J."/>
            <person name="Shi W."/>
            <person name="Du L."/>
            <person name="Sun Y."/>
            <person name="Zhan W."/>
            <person name="Jiang J.F."/>
            <person name="Wang Q."/>
            <person name="Zhang B."/>
            <person name="Ji P."/>
            <person name="Bell-Sakyi L."/>
            <person name="Cui X.M."/>
            <person name="Yuan T.T."/>
            <person name="Jiang B.G."/>
            <person name="Yang W.F."/>
            <person name="Lam T.T."/>
            <person name="Chang Q.C."/>
            <person name="Ding S.J."/>
            <person name="Wang X.J."/>
            <person name="Zhu J.G."/>
            <person name="Ruan X.D."/>
            <person name="Zhao L."/>
            <person name="Wei J.T."/>
            <person name="Ye R.Z."/>
            <person name="Que T.C."/>
            <person name="Du C.H."/>
            <person name="Zhou Y.H."/>
            <person name="Cheng J.X."/>
            <person name="Dai P.F."/>
            <person name="Guo W.B."/>
            <person name="Han X.H."/>
            <person name="Huang E.J."/>
            <person name="Li L.F."/>
            <person name="Wei W."/>
            <person name="Gao Y.C."/>
            <person name="Liu J.Z."/>
            <person name="Shao H.Z."/>
            <person name="Wang X."/>
            <person name="Wang C.C."/>
            <person name="Yang T.C."/>
            <person name="Huo Q.B."/>
            <person name="Li W."/>
            <person name="Chen H.Y."/>
            <person name="Chen S.E."/>
            <person name="Zhou L.G."/>
            <person name="Ni X.B."/>
            <person name="Tian J.H."/>
            <person name="Sheng Y."/>
            <person name="Liu T."/>
            <person name="Pan Y.S."/>
            <person name="Xia L.Y."/>
            <person name="Li J."/>
            <person name="Zhao F."/>
            <person name="Cao W.C."/>
        </authorList>
    </citation>
    <scope>NUCLEOTIDE SEQUENCE [LARGE SCALE GENOMIC DNA]</scope>
    <source>
        <strain evidence="2">HaeL-2018</strain>
    </source>
</reference>
<feature type="region of interest" description="Disordered" evidence="1">
    <location>
        <begin position="166"/>
        <end position="185"/>
    </location>
</feature>
<accession>A0A9J6FR27</accession>
<evidence type="ECO:0000313" key="3">
    <source>
        <dbReference type="Proteomes" id="UP000821853"/>
    </source>
</evidence>
<evidence type="ECO:0000313" key="2">
    <source>
        <dbReference type="EMBL" id="KAH9365295.1"/>
    </source>
</evidence>
<dbReference type="EMBL" id="JABSTR010000003">
    <property type="protein sequence ID" value="KAH9365295.1"/>
    <property type="molecule type" value="Genomic_DNA"/>
</dbReference>
<evidence type="ECO:0000256" key="1">
    <source>
        <dbReference type="SAM" id="MobiDB-lite"/>
    </source>
</evidence>